<accession>A0A8J3UR44</accession>
<feature type="signal peptide" evidence="1">
    <location>
        <begin position="1"/>
        <end position="15"/>
    </location>
</feature>
<evidence type="ECO:0000313" key="3">
    <source>
        <dbReference type="Proteomes" id="UP000644610"/>
    </source>
</evidence>
<evidence type="ECO:0008006" key="4">
    <source>
        <dbReference type="Google" id="ProtNLM"/>
    </source>
</evidence>
<name>A0A8J3UR44_9ACTN</name>
<reference evidence="2" key="1">
    <citation type="submission" date="2021-01" db="EMBL/GenBank/DDBJ databases">
        <title>Whole genome shotgun sequence of Planotetraspora silvatica NBRC 100141.</title>
        <authorList>
            <person name="Komaki H."/>
            <person name="Tamura T."/>
        </authorList>
    </citation>
    <scope>NUCLEOTIDE SEQUENCE</scope>
    <source>
        <strain evidence="2">NBRC 100141</strain>
    </source>
</reference>
<dbReference type="EMBL" id="BOOQ01000053">
    <property type="protein sequence ID" value="GII50548.1"/>
    <property type="molecule type" value="Genomic_DNA"/>
</dbReference>
<dbReference type="AlphaFoldDB" id="A0A8J3UR44"/>
<dbReference type="RefSeq" id="WP_239095415.1">
    <property type="nucleotide sequence ID" value="NZ_BAAAKY010000029.1"/>
</dbReference>
<dbReference type="PROSITE" id="PS51257">
    <property type="entry name" value="PROKAR_LIPOPROTEIN"/>
    <property type="match status" value="1"/>
</dbReference>
<sequence length="113" mass="11226">MRRVPVLLAALGVLAAVSACQSSGEQAEAACAGADRAGSVHILQGGTNPLVGGARAGINSVGDDYEATLSLMGGAAGEPGTVSVKVGDQFTVAGHRFEVVEVCQSRVSVVDDS</sequence>
<dbReference type="Proteomes" id="UP000644610">
    <property type="component" value="Unassembled WGS sequence"/>
</dbReference>
<keyword evidence="3" id="KW-1185">Reference proteome</keyword>
<gene>
    <name evidence="2" type="ORF">Psi02_69720</name>
</gene>
<protein>
    <recommendedName>
        <fullName evidence="4">Lipoprotein</fullName>
    </recommendedName>
</protein>
<evidence type="ECO:0000256" key="1">
    <source>
        <dbReference type="SAM" id="SignalP"/>
    </source>
</evidence>
<feature type="chain" id="PRO_5039139651" description="Lipoprotein" evidence="1">
    <location>
        <begin position="16"/>
        <end position="113"/>
    </location>
</feature>
<comment type="caution">
    <text evidence="2">The sequence shown here is derived from an EMBL/GenBank/DDBJ whole genome shotgun (WGS) entry which is preliminary data.</text>
</comment>
<proteinExistence type="predicted"/>
<evidence type="ECO:0000313" key="2">
    <source>
        <dbReference type="EMBL" id="GII50548.1"/>
    </source>
</evidence>
<keyword evidence="1" id="KW-0732">Signal</keyword>
<organism evidence="2 3">
    <name type="scientific">Planotetraspora silvatica</name>
    <dbReference type="NCBI Taxonomy" id="234614"/>
    <lineage>
        <taxon>Bacteria</taxon>
        <taxon>Bacillati</taxon>
        <taxon>Actinomycetota</taxon>
        <taxon>Actinomycetes</taxon>
        <taxon>Streptosporangiales</taxon>
        <taxon>Streptosporangiaceae</taxon>
        <taxon>Planotetraspora</taxon>
    </lineage>
</organism>